<dbReference type="InParanoid" id="A0A409YJQ5"/>
<gene>
    <name evidence="1" type="ORF">CVT24_012723</name>
</gene>
<organism evidence="1 2">
    <name type="scientific">Panaeolus cyanescens</name>
    <dbReference type="NCBI Taxonomy" id="181874"/>
    <lineage>
        <taxon>Eukaryota</taxon>
        <taxon>Fungi</taxon>
        <taxon>Dikarya</taxon>
        <taxon>Basidiomycota</taxon>
        <taxon>Agaricomycotina</taxon>
        <taxon>Agaricomycetes</taxon>
        <taxon>Agaricomycetidae</taxon>
        <taxon>Agaricales</taxon>
        <taxon>Agaricineae</taxon>
        <taxon>Galeropsidaceae</taxon>
        <taxon>Panaeolus</taxon>
    </lineage>
</organism>
<reference evidence="1 2" key="1">
    <citation type="journal article" date="2018" name="Evol. Lett.">
        <title>Horizontal gene cluster transfer increased hallucinogenic mushroom diversity.</title>
        <authorList>
            <person name="Reynolds H.T."/>
            <person name="Vijayakumar V."/>
            <person name="Gluck-Thaler E."/>
            <person name="Korotkin H.B."/>
            <person name="Matheny P.B."/>
            <person name="Slot J.C."/>
        </authorList>
    </citation>
    <scope>NUCLEOTIDE SEQUENCE [LARGE SCALE GENOMIC DNA]</scope>
    <source>
        <strain evidence="1 2">2629</strain>
    </source>
</reference>
<name>A0A409YJQ5_9AGAR</name>
<dbReference type="EMBL" id="NHTK01001088">
    <property type="protein sequence ID" value="PPR03242.1"/>
    <property type="molecule type" value="Genomic_DNA"/>
</dbReference>
<evidence type="ECO:0000313" key="1">
    <source>
        <dbReference type="EMBL" id="PPR03242.1"/>
    </source>
</evidence>
<dbReference type="Gene3D" id="3.80.10.10">
    <property type="entry name" value="Ribonuclease Inhibitor"/>
    <property type="match status" value="2"/>
</dbReference>
<dbReference type="SUPFAM" id="SSF52047">
    <property type="entry name" value="RNI-like"/>
    <property type="match status" value="1"/>
</dbReference>
<sequence length="663" mass="75576">MYVAGASEPVFPRELERMIFEMAFDPKAPDSNWRLVSVAKRVHTWLRPLIYSTFCLCVTSHSKAFPNIQTRPDFIDIVEICSFARHLVVDLKYMTTQSAVSDILDKCPNLTSLSCGDDILVHLIWPSVSKLTKLQQLALGDINHFSSAQLLSAPFSSRLTHLELLDLKCKNDSNSNRKLEFLTSLTNLTHFALHISDSNDGYPELDYKHLGRVLLECPNIRVFILCSAFEDIPEDARDLHATECRMVLINVSLCNMYYWAREKEGGHDTWAYAEQVVLLRNAGHFILNDEVRFTEEELIAGDFIGREFPWDEHLTEEGMELATLQLFKSAPSELERMYVTTVSKPVLPRELERMIFEMAFNNEALQTNWNLVLVAKRVRTWLRPLIYATFILSTNRKVFPNMHTGTCPAFINTEEIYHFAHHLIANNSSTITPDALSELLDKCPNLTNLACWGDIIPQLIWPSLSKLTHLQRLSLANVDHLSFTQLVSAAFSSRLTHLELMRPEKDCQPEFLTSLSSLTHFAIYFPWVGPEIDYERLGAVIAACPSVRVFVLCSSYEDIAAGAQDLYAAERRMVLVDKSLSDLDHWLCGARGGNDSWAYAEQVVMMRKAGYFTPEKADPGSERIPYNNISYIGDFIRLGFPWRDLLTDEGMVWLKSSILKELL</sequence>
<protein>
    <recommendedName>
        <fullName evidence="3">F-box domain-containing protein</fullName>
    </recommendedName>
</protein>
<keyword evidence="2" id="KW-1185">Reference proteome</keyword>
<evidence type="ECO:0008006" key="3">
    <source>
        <dbReference type="Google" id="ProtNLM"/>
    </source>
</evidence>
<proteinExistence type="predicted"/>
<dbReference type="AlphaFoldDB" id="A0A409YJQ5"/>
<accession>A0A409YJQ5</accession>
<dbReference type="OrthoDB" id="2900663at2759"/>
<comment type="caution">
    <text evidence="1">The sequence shown here is derived from an EMBL/GenBank/DDBJ whole genome shotgun (WGS) entry which is preliminary data.</text>
</comment>
<dbReference type="Proteomes" id="UP000284842">
    <property type="component" value="Unassembled WGS sequence"/>
</dbReference>
<dbReference type="InterPro" id="IPR032675">
    <property type="entry name" value="LRR_dom_sf"/>
</dbReference>
<evidence type="ECO:0000313" key="2">
    <source>
        <dbReference type="Proteomes" id="UP000284842"/>
    </source>
</evidence>